<feature type="repeat" description="TPR" evidence="3">
    <location>
        <begin position="158"/>
        <end position="191"/>
    </location>
</feature>
<accession>A0A9P4NEB0</accession>
<dbReference type="PANTHER" id="PTHR12760">
    <property type="entry name" value="TETRATRICOPEPTIDE REPEAT PROTEIN"/>
    <property type="match status" value="1"/>
</dbReference>
<dbReference type="InterPro" id="IPR019734">
    <property type="entry name" value="TPR_rpt"/>
</dbReference>
<keyword evidence="2 3" id="KW-0802">TPR repeat</keyword>
<gene>
    <name evidence="6" type="ORF">EJ08DRAFT_673745</name>
</gene>
<dbReference type="GO" id="GO:0072546">
    <property type="term" value="C:EMC complex"/>
    <property type="evidence" value="ECO:0007669"/>
    <property type="project" value="UniProtKB-UniRule"/>
</dbReference>
<dbReference type="InterPro" id="IPR011990">
    <property type="entry name" value="TPR-like_helical_dom_sf"/>
</dbReference>
<evidence type="ECO:0000313" key="7">
    <source>
        <dbReference type="Proteomes" id="UP000800235"/>
    </source>
</evidence>
<organism evidence="6 7">
    <name type="scientific">Tothia fuscella</name>
    <dbReference type="NCBI Taxonomy" id="1048955"/>
    <lineage>
        <taxon>Eukaryota</taxon>
        <taxon>Fungi</taxon>
        <taxon>Dikarya</taxon>
        <taxon>Ascomycota</taxon>
        <taxon>Pezizomycotina</taxon>
        <taxon>Dothideomycetes</taxon>
        <taxon>Pleosporomycetidae</taxon>
        <taxon>Venturiales</taxon>
        <taxon>Cylindrosympodiaceae</taxon>
        <taxon>Tothia</taxon>
    </lineage>
</organism>
<dbReference type="Gene3D" id="1.25.40.10">
    <property type="entry name" value="Tetratricopeptide repeat domain"/>
    <property type="match status" value="1"/>
</dbReference>
<dbReference type="Proteomes" id="UP000800235">
    <property type="component" value="Unassembled WGS sequence"/>
</dbReference>
<dbReference type="InterPro" id="IPR055217">
    <property type="entry name" value="TPR_EMC2"/>
</dbReference>
<comment type="similarity">
    <text evidence="4">Belongs to the EMC2 family.</text>
</comment>
<keyword evidence="1" id="KW-0677">Repeat</keyword>
<evidence type="ECO:0000256" key="2">
    <source>
        <dbReference type="ARBA" id="ARBA00022803"/>
    </source>
</evidence>
<dbReference type="PROSITE" id="PS50005">
    <property type="entry name" value="TPR"/>
    <property type="match status" value="1"/>
</dbReference>
<comment type="caution">
    <text evidence="6">The sequence shown here is derived from an EMBL/GenBank/DDBJ whole genome shotgun (WGS) entry which is preliminary data.</text>
</comment>
<dbReference type="EMBL" id="MU007158">
    <property type="protein sequence ID" value="KAF2416435.1"/>
    <property type="molecule type" value="Genomic_DNA"/>
</dbReference>
<feature type="domain" description="EMC2 TPR-like" evidence="5">
    <location>
        <begin position="101"/>
        <end position="206"/>
    </location>
</feature>
<dbReference type="Pfam" id="PF22890">
    <property type="entry name" value="TPR_EMC2"/>
    <property type="match status" value="1"/>
</dbReference>
<evidence type="ECO:0000256" key="4">
    <source>
        <dbReference type="RuleBase" id="RU367091"/>
    </source>
</evidence>
<sequence>MSVDLVYPPPNISPKTALQISQRAPQVLKSSSQTLPFPLSLLSGDDTPEKWTTYENLFVSCLRTGDDKSARQILDKLLRRFGDKNERVMAYQGMMAEANAETEQEAIKMLREYGEELESDPTNLPIQKRRIALLTSMGKIQEAISMLGDLLVISPTDAEAWAELSDLYFGQSLYDQATFCLEEVLLVMPNAWNMHARLAEVIYLSTIATSSDKPGDLLRGLAESMRRYCRSVELCNNYLRGYYGLKVVRPSLLPKAPKSEKNTPDAAYSDLPLPTLSTVERLHELATAKLGEIVRKSAAGEKGWEGYDGAETIAARELLDRDTKSISS</sequence>
<name>A0A9P4NEB0_9PEZI</name>
<dbReference type="InterPro" id="IPR039856">
    <property type="entry name" value="EMC2-like"/>
</dbReference>
<evidence type="ECO:0000259" key="5">
    <source>
        <dbReference type="Pfam" id="PF22890"/>
    </source>
</evidence>
<evidence type="ECO:0000256" key="1">
    <source>
        <dbReference type="ARBA" id="ARBA00022737"/>
    </source>
</evidence>
<protein>
    <recommendedName>
        <fullName evidence="4">ER membrane protein complex subunit 2</fullName>
    </recommendedName>
</protein>
<comment type="function">
    <text evidence="4">Part of the endoplasmic reticulum membrane protein complex (EMC) that enables the energy-independent insertion into endoplasmic reticulum membranes of newly synthesized membrane proteins.</text>
</comment>
<comment type="subcellular location">
    <subcellularLocation>
        <location evidence="4">Endoplasmic reticulum membrane</location>
        <topology evidence="4">Peripheral membrane protein</topology>
        <orientation evidence="4">Cytoplasmic side</orientation>
    </subcellularLocation>
</comment>
<keyword evidence="4" id="KW-0472">Membrane</keyword>
<proteinExistence type="inferred from homology"/>
<dbReference type="AlphaFoldDB" id="A0A9P4NEB0"/>
<evidence type="ECO:0000256" key="3">
    <source>
        <dbReference type="PROSITE-ProRule" id="PRU00339"/>
    </source>
</evidence>
<reference evidence="6" key="1">
    <citation type="journal article" date="2020" name="Stud. Mycol.">
        <title>101 Dothideomycetes genomes: a test case for predicting lifestyles and emergence of pathogens.</title>
        <authorList>
            <person name="Haridas S."/>
            <person name="Albert R."/>
            <person name="Binder M."/>
            <person name="Bloem J."/>
            <person name="Labutti K."/>
            <person name="Salamov A."/>
            <person name="Andreopoulos B."/>
            <person name="Baker S."/>
            <person name="Barry K."/>
            <person name="Bills G."/>
            <person name="Bluhm B."/>
            <person name="Cannon C."/>
            <person name="Castanera R."/>
            <person name="Culley D."/>
            <person name="Daum C."/>
            <person name="Ezra D."/>
            <person name="Gonzalez J."/>
            <person name="Henrissat B."/>
            <person name="Kuo A."/>
            <person name="Liang C."/>
            <person name="Lipzen A."/>
            <person name="Lutzoni F."/>
            <person name="Magnuson J."/>
            <person name="Mondo S."/>
            <person name="Nolan M."/>
            <person name="Ohm R."/>
            <person name="Pangilinan J."/>
            <person name="Park H.-J."/>
            <person name="Ramirez L."/>
            <person name="Alfaro M."/>
            <person name="Sun H."/>
            <person name="Tritt A."/>
            <person name="Yoshinaga Y."/>
            <person name="Zwiers L.-H."/>
            <person name="Turgeon B."/>
            <person name="Goodwin S."/>
            <person name="Spatafora J."/>
            <person name="Crous P."/>
            <person name="Grigoriev I."/>
        </authorList>
    </citation>
    <scope>NUCLEOTIDE SEQUENCE</scope>
    <source>
        <strain evidence="6">CBS 130266</strain>
    </source>
</reference>
<dbReference type="SUPFAM" id="SSF48452">
    <property type="entry name" value="TPR-like"/>
    <property type="match status" value="1"/>
</dbReference>
<dbReference type="OrthoDB" id="124397at2759"/>
<comment type="subunit">
    <text evidence="4">Component of the ER membrane protein complex (EMC).</text>
</comment>
<keyword evidence="4" id="KW-0256">Endoplasmic reticulum</keyword>
<evidence type="ECO:0000313" key="6">
    <source>
        <dbReference type="EMBL" id="KAF2416435.1"/>
    </source>
</evidence>
<keyword evidence="7" id="KW-1185">Reference proteome</keyword>